<gene>
    <name evidence="3" type="ORF">ABA31_23580</name>
</gene>
<dbReference type="CDD" id="cd05233">
    <property type="entry name" value="SDR_c"/>
    <property type="match status" value="1"/>
</dbReference>
<dbReference type="PRINTS" id="PR00080">
    <property type="entry name" value="SDRFAMILY"/>
</dbReference>
<dbReference type="InterPro" id="IPR036291">
    <property type="entry name" value="NAD(P)-bd_dom_sf"/>
</dbReference>
<evidence type="ECO:0000313" key="4">
    <source>
        <dbReference type="Proteomes" id="UP000321749"/>
    </source>
</evidence>
<dbReference type="Proteomes" id="UP000321749">
    <property type="component" value="Unassembled WGS sequence"/>
</dbReference>
<accession>A0AA87RE37</accession>
<keyword evidence="2" id="KW-0560">Oxidoreductase</keyword>
<evidence type="ECO:0000313" key="3">
    <source>
        <dbReference type="EMBL" id="GEK81007.1"/>
    </source>
</evidence>
<dbReference type="InterPro" id="IPR020904">
    <property type="entry name" value="Sc_DH/Rdtase_CS"/>
</dbReference>
<dbReference type="InterPro" id="IPR002347">
    <property type="entry name" value="SDR_fam"/>
</dbReference>
<comment type="similarity">
    <text evidence="1">Belongs to the short-chain dehydrogenases/reductases (SDR) family.</text>
</comment>
<dbReference type="FunFam" id="3.40.50.720:FF:000084">
    <property type="entry name" value="Short-chain dehydrogenase reductase"/>
    <property type="match status" value="1"/>
</dbReference>
<dbReference type="SUPFAM" id="SSF51735">
    <property type="entry name" value="NAD(P)-binding Rossmann-fold domains"/>
    <property type="match status" value="1"/>
</dbReference>
<keyword evidence="4" id="KW-1185">Reference proteome</keyword>
<protein>
    <submittedName>
        <fullName evidence="3">Short chain dehydrogenase</fullName>
    </submittedName>
</protein>
<dbReference type="Gene3D" id="3.40.50.720">
    <property type="entry name" value="NAD(P)-binding Rossmann-like Domain"/>
    <property type="match status" value="1"/>
</dbReference>
<evidence type="ECO:0000256" key="2">
    <source>
        <dbReference type="ARBA" id="ARBA00023002"/>
    </source>
</evidence>
<sequence length="248" mass="25583">MRFSDKVYVITGAGSGIGEAAAKKVASEGGTVVVADMDDSAGARVVSEIEAAGGTASFVHIDVSAEGDADRLVRHAVDTYGRLDGAINNAGVGQPVKKIHEMTTADWDRVHSVDLRGVFFGLRAQIAHFLTVGGGVIVNTASGAGLKAAPGQGGYVAAKHGVVGLTKQAAIEYVTDGIRVTAVAPGLVATPQFRSYPQDAQEMYAQLQPGGRPAEPEEIANVMAFLLSDDASFMSGEIVLVDAAQSQK</sequence>
<evidence type="ECO:0000256" key="1">
    <source>
        <dbReference type="ARBA" id="ARBA00006484"/>
    </source>
</evidence>
<dbReference type="PANTHER" id="PTHR24321">
    <property type="entry name" value="DEHYDROGENASES, SHORT CHAIN"/>
    <property type="match status" value="1"/>
</dbReference>
<dbReference type="EMBL" id="BJUU01000017">
    <property type="protein sequence ID" value="GEK81007.1"/>
    <property type="molecule type" value="Genomic_DNA"/>
</dbReference>
<proteinExistence type="inferred from homology"/>
<dbReference type="PANTHER" id="PTHR24321:SF8">
    <property type="entry name" value="ESTRADIOL 17-BETA-DEHYDROGENASE 8-RELATED"/>
    <property type="match status" value="1"/>
</dbReference>
<reference evidence="3 4" key="1">
    <citation type="submission" date="2019-07" db="EMBL/GenBank/DDBJ databases">
        <title>Whole genome shotgun sequence of Agrococcus baldri NBRC 103055.</title>
        <authorList>
            <person name="Hosoyama A."/>
            <person name="Uohara A."/>
            <person name="Ohji S."/>
            <person name="Ichikawa N."/>
        </authorList>
    </citation>
    <scope>NUCLEOTIDE SEQUENCE [LARGE SCALE GENOMIC DNA]</scope>
    <source>
        <strain evidence="3 4">NBRC 103055</strain>
    </source>
</reference>
<dbReference type="RefSeq" id="WP_146795764.1">
    <property type="nucleotide sequence ID" value="NZ_BJUU01000017.1"/>
</dbReference>
<organism evidence="3 4">
    <name type="scientific">Agrococcus baldri</name>
    <dbReference type="NCBI Taxonomy" id="153730"/>
    <lineage>
        <taxon>Bacteria</taxon>
        <taxon>Bacillati</taxon>
        <taxon>Actinomycetota</taxon>
        <taxon>Actinomycetes</taxon>
        <taxon>Micrococcales</taxon>
        <taxon>Microbacteriaceae</taxon>
        <taxon>Agrococcus</taxon>
    </lineage>
</organism>
<dbReference type="AlphaFoldDB" id="A0AA87RE37"/>
<dbReference type="Pfam" id="PF13561">
    <property type="entry name" value="adh_short_C2"/>
    <property type="match status" value="1"/>
</dbReference>
<comment type="caution">
    <text evidence="3">The sequence shown here is derived from an EMBL/GenBank/DDBJ whole genome shotgun (WGS) entry which is preliminary data.</text>
</comment>
<dbReference type="PROSITE" id="PS00061">
    <property type="entry name" value="ADH_SHORT"/>
    <property type="match status" value="1"/>
</dbReference>
<dbReference type="GO" id="GO:0016491">
    <property type="term" value="F:oxidoreductase activity"/>
    <property type="evidence" value="ECO:0007669"/>
    <property type="project" value="UniProtKB-KW"/>
</dbReference>
<dbReference type="PRINTS" id="PR00081">
    <property type="entry name" value="GDHRDH"/>
</dbReference>
<name>A0AA87RE37_9MICO</name>